<dbReference type="AlphaFoldDB" id="A0A9D9HHF9"/>
<dbReference type="Gene3D" id="1.25.40.10">
    <property type="entry name" value="Tetratricopeptide repeat domain"/>
    <property type="match status" value="1"/>
</dbReference>
<dbReference type="Pfam" id="PF14559">
    <property type="entry name" value="TPR_19"/>
    <property type="match status" value="1"/>
</dbReference>
<dbReference type="Proteomes" id="UP000823616">
    <property type="component" value="Unassembled WGS sequence"/>
</dbReference>
<organism evidence="3 4">
    <name type="scientific">Candidatus Avitreponema avistercoris</name>
    <dbReference type="NCBI Taxonomy" id="2840705"/>
    <lineage>
        <taxon>Bacteria</taxon>
        <taxon>Pseudomonadati</taxon>
        <taxon>Spirochaetota</taxon>
        <taxon>Spirochaetia</taxon>
        <taxon>Spirochaetales</taxon>
        <taxon>Candidatus Avitreponema</taxon>
    </lineage>
</organism>
<gene>
    <name evidence="3" type="ORF">IAA96_05875</name>
</gene>
<evidence type="ECO:0000256" key="2">
    <source>
        <dbReference type="SAM" id="SignalP"/>
    </source>
</evidence>
<feature type="repeat" description="TPR" evidence="1">
    <location>
        <begin position="75"/>
        <end position="108"/>
    </location>
</feature>
<sequence>MKRGRIPFCVCAAPLLLSAVLPLFLSCNGNVNAIRRMQQLEEGVDNPVSAEELEEAIAKYQNRVEDIIQAEVRTANWYKLLAIRYLDNRMYGKALENFQAAVEYHPDNQNLFYYVGVCAGFMSKASLDYTAAGGNPMRERYLDLAESAYLRALEIEPRFARALYGIAILYAFEKHDPERALPYIEQFTEIETKDNEAQIRLAQICSAAGQTERAISVYDKVIRETTNDTLRAVAESNRAFLLEDARSHGAD</sequence>
<protein>
    <submittedName>
        <fullName evidence="3">Tetratricopeptide repeat protein</fullName>
    </submittedName>
</protein>
<dbReference type="SUPFAM" id="SSF48452">
    <property type="entry name" value="TPR-like"/>
    <property type="match status" value="1"/>
</dbReference>
<dbReference type="PROSITE" id="PS50005">
    <property type="entry name" value="TPR"/>
    <property type="match status" value="1"/>
</dbReference>
<reference evidence="3" key="2">
    <citation type="journal article" date="2021" name="PeerJ">
        <title>Extensive microbial diversity within the chicken gut microbiome revealed by metagenomics and culture.</title>
        <authorList>
            <person name="Gilroy R."/>
            <person name="Ravi A."/>
            <person name="Getino M."/>
            <person name="Pursley I."/>
            <person name="Horton D.L."/>
            <person name="Alikhan N.F."/>
            <person name="Baker D."/>
            <person name="Gharbi K."/>
            <person name="Hall N."/>
            <person name="Watson M."/>
            <person name="Adriaenssens E.M."/>
            <person name="Foster-Nyarko E."/>
            <person name="Jarju S."/>
            <person name="Secka A."/>
            <person name="Antonio M."/>
            <person name="Oren A."/>
            <person name="Chaudhuri R.R."/>
            <person name="La Ragione R."/>
            <person name="Hildebrand F."/>
            <person name="Pallen M.J."/>
        </authorList>
    </citation>
    <scope>NUCLEOTIDE SEQUENCE</scope>
    <source>
        <strain evidence="3">B3-4054</strain>
    </source>
</reference>
<accession>A0A9D9HHF9</accession>
<reference evidence="3" key="1">
    <citation type="submission" date="2020-10" db="EMBL/GenBank/DDBJ databases">
        <authorList>
            <person name="Gilroy R."/>
        </authorList>
    </citation>
    <scope>NUCLEOTIDE SEQUENCE</scope>
    <source>
        <strain evidence="3">B3-4054</strain>
    </source>
</reference>
<dbReference type="InterPro" id="IPR011990">
    <property type="entry name" value="TPR-like_helical_dom_sf"/>
</dbReference>
<name>A0A9D9HHF9_9SPIR</name>
<dbReference type="SMART" id="SM00028">
    <property type="entry name" value="TPR"/>
    <property type="match status" value="3"/>
</dbReference>
<dbReference type="PROSITE" id="PS51257">
    <property type="entry name" value="PROKAR_LIPOPROTEIN"/>
    <property type="match status" value="1"/>
</dbReference>
<comment type="caution">
    <text evidence="3">The sequence shown here is derived from an EMBL/GenBank/DDBJ whole genome shotgun (WGS) entry which is preliminary data.</text>
</comment>
<evidence type="ECO:0000313" key="4">
    <source>
        <dbReference type="Proteomes" id="UP000823616"/>
    </source>
</evidence>
<keyword evidence="2" id="KW-0732">Signal</keyword>
<dbReference type="InterPro" id="IPR019734">
    <property type="entry name" value="TPR_rpt"/>
</dbReference>
<feature type="chain" id="PRO_5039529168" evidence="2">
    <location>
        <begin position="34"/>
        <end position="251"/>
    </location>
</feature>
<dbReference type="Pfam" id="PF13432">
    <property type="entry name" value="TPR_16"/>
    <property type="match status" value="1"/>
</dbReference>
<keyword evidence="1" id="KW-0802">TPR repeat</keyword>
<evidence type="ECO:0000313" key="3">
    <source>
        <dbReference type="EMBL" id="MBO8450618.1"/>
    </source>
</evidence>
<evidence type="ECO:0000256" key="1">
    <source>
        <dbReference type="PROSITE-ProRule" id="PRU00339"/>
    </source>
</evidence>
<proteinExistence type="predicted"/>
<dbReference type="EMBL" id="JADIMS010000107">
    <property type="protein sequence ID" value="MBO8450618.1"/>
    <property type="molecule type" value="Genomic_DNA"/>
</dbReference>
<feature type="signal peptide" evidence="2">
    <location>
        <begin position="1"/>
        <end position="33"/>
    </location>
</feature>